<proteinExistence type="predicted"/>
<organism evidence="1 2">
    <name type="scientific">Serratia oryzae</name>
    <dbReference type="NCBI Taxonomy" id="2034155"/>
    <lineage>
        <taxon>Bacteria</taxon>
        <taxon>Pseudomonadati</taxon>
        <taxon>Pseudomonadota</taxon>
        <taxon>Gammaproteobacteria</taxon>
        <taxon>Enterobacterales</taxon>
        <taxon>Yersiniaceae</taxon>
        <taxon>Serratia</taxon>
    </lineage>
</organism>
<protein>
    <recommendedName>
        <fullName evidence="3">Lipoprotein</fullName>
    </recommendedName>
</protein>
<accession>A0A1S8CD73</accession>
<comment type="caution">
    <text evidence="1">The sequence shown here is derived from an EMBL/GenBank/DDBJ whole genome shotgun (WGS) entry which is preliminary data.</text>
</comment>
<dbReference type="PROSITE" id="PS51257">
    <property type="entry name" value="PROKAR_LIPOPROTEIN"/>
    <property type="match status" value="1"/>
</dbReference>
<evidence type="ECO:0008006" key="3">
    <source>
        <dbReference type="Google" id="ProtNLM"/>
    </source>
</evidence>
<evidence type="ECO:0000313" key="1">
    <source>
        <dbReference type="EMBL" id="OMQ18776.1"/>
    </source>
</evidence>
<dbReference type="Proteomes" id="UP000216021">
    <property type="component" value="Unassembled WGS sequence"/>
</dbReference>
<dbReference type="AlphaFoldDB" id="A0A1S8CD73"/>
<gene>
    <name evidence="1" type="ORF">BMI79_21775</name>
</gene>
<dbReference type="EMBL" id="MOXD01000024">
    <property type="protein sequence ID" value="OMQ18776.1"/>
    <property type="molecule type" value="Genomic_DNA"/>
</dbReference>
<keyword evidence="2" id="KW-1185">Reference proteome</keyword>
<dbReference type="STRING" id="2034155.BMI79_21775"/>
<dbReference type="RefSeq" id="WP_076944359.1">
    <property type="nucleotide sequence ID" value="NZ_MOXD01000024.1"/>
</dbReference>
<reference evidence="1 2" key="1">
    <citation type="submission" date="2016-11" db="EMBL/GenBank/DDBJ databases">
        <title>Rahnella oryzae sp. nov., isolated from rice root.</title>
        <authorList>
            <person name="Zhang X.-X."/>
            <person name="Zhang J."/>
        </authorList>
    </citation>
    <scope>NUCLEOTIDE SEQUENCE [LARGE SCALE GENOMIC DNA]</scope>
    <source>
        <strain evidence="1 2">J11-6</strain>
    </source>
</reference>
<dbReference type="OrthoDB" id="5889552at2"/>
<name>A0A1S8CD73_9GAMM</name>
<evidence type="ECO:0000313" key="2">
    <source>
        <dbReference type="Proteomes" id="UP000216021"/>
    </source>
</evidence>
<sequence>MNRKIIAIGIIAVLLSACDSSTPKCNSEDAKTLVVDIAQKEIKKQFDQLRNSQMAGMLPKHADSLMLKVTNIRTVKHDSSLDVYHCAATLQMTMFDDKLNLPSTKDLPITYNIQKTDDNNGQFYINVFGL</sequence>